<evidence type="ECO:0000313" key="3">
    <source>
        <dbReference type="Proteomes" id="UP000249577"/>
    </source>
</evidence>
<feature type="signal peptide" evidence="1">
    <location>
        <begin position="1"/>
        <end position="28"/>
    </location>
</feature>
<comment type="caution">
    <text evidence="2">The sequence shown here is derived from an EMBL/GenBank/DDBJ whole genome shotgun (WGS) entry which is preliminary data.</text>
</comment>
<accession>A0A2W5KHK8</accession>
<dbReference type="EMBL" id="QFPN01000006">
    <property type="protein sequence ID" value="PZQ14345.1"/>
    <property type="molecule type" value="Genomic_DNA"/>
</dbReference>
<dbReference type="AlphaFoldDB" id="A0A2W5KHK8"/>
<evidence type="ECO:0000313" key="2">
    <source>
        <dbReference type="EMBL" id="PZQ14345.1"/>
    </source>
</evidence>
<gene>
    <name evidence="2" type="ORF">DI565_13085</name>
</gene>
<keyword evidence="1" id="KW-0732">Signal</keyword>
<name>A0A2W5KHK8_ANCNO</name>
<organism evidence="2 3">
    <name type="scientific">Ancylobacter novellus</name>
    <name type="common">Thiobacillus novellus</name>
    <dbReference type="NCBI Taxonomy" id="921"/>
    <lineage>
        <taxon>Bacteria</taxon>
        <taxon>Pseudomonadati</taxon>
        <taxon>Pseudomonadota</taxon>
        <taxon>Alphaproteobacteria</taxon>
        <taxon>Hyphomicrobiales</taxon>
        <taxon>Xanthobacteraceae</taxon>
        <taxon>Ancylobacter</taxon>
    </lineage>
</organism>
<dbReference type="Proteomes" id="UP000249577">
    <property type="component" value="Unassembled WGS sequence"/>
</dbReference>
<reference evidence="2 3" key="1">
    <citation type="submission" date="2017-08" db="EMBL/GenBank/DDBJ databases">
        <title>Infants hospitalized years apart are colonized by the same room-sourced microbial strains.</title>
        <authorList>
            <person name="Brooks B."/>
            <person name="Olm M.R."/>
            <person name="Firek B.A."/>
            <person name="Baker R."/>
            <person name="Thomas B.C."/>
            <person name="Morowitz M.J."/>
            <person name="Banfield J.F."/>
        </authorList>
    </citation>
    <scope>NUCLEOTIDE SEQUENCE [LARGE SCALE GENOMIC DNA]</scope>
    <source>
        <strain evidence="2">S2_005_003_R2_43</strain>
    </source>
</reference>
<evidence type="ECO:0000256" key="1">
    <source>
        <dbReference type="SAM" id="SignalP"/>
    </source>
</evidence>
<sequence length="158" mass="16710">MEKTMFQAARLGTLAAGMLAMTVISSMADDIDGEGNLGTAAAVGAKDFRKSFDVLCGQNLCTKLFSATGIKNGGRVNYVTCFVSANVRVDYVVLFATKNENGVRLAQMTPQSVAGSLFYSTSEAIDGIFRKGERLRASAVSQDGPIQQFSCTVTGKAN</sequence>
<protein>
    <submittedName>
        <fullName evidence="2">Uncharacterized protein</fullName>
    </submittedName>
</protein>
<feature type="chain" id="PRO_5016092970" evidence="1">
    <location>
        <begin position="29"/>
        <end position="158"/>
    </location>
</feature>
<proteinExistence type="predicted"/>